<protein>
    <submittedName>
        <fullName evidence="1">Uncharacterized protein</fullName>
    </submittedName>
</protein>
<evidence type="ECO:0000313" key="1">
    <source>
        <dbReference type="EMBL" id="KAF4627054.1"/>
    </source>
</evidence>
<reference evidence="1 2" key="1">
    <citation type="submission" date="2020-03" db="EMBL/GenBank/DDBJ databases">
        <title>Draft Genome Sequence of Cudoniella acicularis.</title>
        <authorList>
            <person name="Buettner E."/>
            <person name="Kellner H."/>
        </authorList>
    </citation>
    <scope>NUCLEOTIDE SEQUENCE [LARGE SCALE GENOMIC DNA]</scope>
    <source>
        <strain evidence="1 2">DSM 108380</strain>
    </source>
</reference>
<dbReference type="Proteomes" id="UP000566819">
    <property type="component" value="Unassembled WGS sequence"/>
</dbReference>
<accession>A0A8H4RE57</accession>
<keyword evidence="2" id="KW-1185">Reference proteome</keyword>
<gene>
    <name evidence="1" type="ORF">G7Y89_g11104</name>
</gene>
<dbReference type="OrthoDB" id="3499148at2759"/>
<dbReference type="EMBL" id="JAAMPI010001036">
    <property type="protein sequence ID" value="KAF4627054.1"/>
    <property type="molecule type" value="Genomic_DNA"/>
</dbReference>
<sequence length="322" mass="35870">MMQRLLHLATEISDGIPSSYHNKLEERLAVAWGERRKRNRQPSRAETEKSTRENRARDFYLRVQDMDCLLFLPFVLAYSPRACADIKITEIAGLKNYRRDKVHVDTSGKTKGLIESIAITRGFAKNITYLAFIKKIFPEGSNELEESVEAIDLTTQQNSVVSPVIPTSCANLLPLNETQSGPTTITEIPLNDLVQQRKVLGHALLQGIADVFNEYICDVVGGDIFQSNGTTYVKAAITMTFPKWAILDCVMSLVIHESKVGDLAKALFNVQVVSEGNVRCLLLPGGVRATPNTDLTLKGVPDETIIRVFGFEGEFKLHKGYQ</sequence>
<proteinExistence type="predicted"/>
<comment type="caution">
    <text evidence="1">The sequence shown here is derived from an EMBL/GenBank/DDBJ whole genome shotgun (WGS) entry which is preliminary data.</text>
</comment>
<dbReference type="AlphaFoldDB" id="A0A8H4RE57"/>
<name>A0A8H4RE57_9HELO</name>
<evidence type="ECO:0000313" key="2">
    <source>
        <dbReference type="Proteomes" id="UP000566819"/>
    </source>
</evidence>
<organism evidence="1 2">
    <name type="scientific">Cudoniella acicularis</name>
    <dbReference type="NCBI Taxonomy" id="354080"/>
    <lineage>
        <taxon>Eukaryota</taxon>
        <taxon>Fungi</taxon>
        <taxon>Dikarya</taxon>
        <taxon>Ascomycota</taxon>
        <taxon>Pezizomycotina</taxon>
        <taxon>Leotiomycetes</taxon>
        <taxon>Helotiales</taxon>
        <taxon>Tricladiaceae</taxon>
        <taxon>Cudoniella</taxon>
    </lineage>
</organism>